<reference evidence="2" key="1">
    <citation type="submission" date="2010-11" db="EMBL/GenBank/DDBJ databases">
        <title>The complete genome of Mahella australiensis DSM 15567.</title>
        <authorList>
            <consortium name="US DOE Joint Genome Institute (JGI-PGF)"/>
            <person name="Lucas S."/>
            <person name="Copeland A."/>
            <person name="Lapidus A."/>
            <person name="Bruce D."/>
            <person name="Goodwin L."/>
            <person name="Pitluck S."/>
            <person name="Kyrpides N."/>
            <person name="Mavromatis K."/>
            <person name="Pagani I."/>
            <person name="Ivanova N."/>
            <person name="Teshima H."/>
            <person name="Brettin T."/>
            <person name="Detter J.C."/>
            <person name="Han C."/>
            <person name="Tapia R."/>
            <person name="Land M."/>
            <person name="Hauser L."/>
            <person name="Markowitz V."/>
            <person name="Cheng J.-F."/>
            <person name="Hugenholtz P."/>
            <person name="Woyke T."/>
            <person name="Wu D."/>
            <person name="Spring S."/>
            <person name="Pukall R."/>
            <person name="Steenblock K."/>
            <person name="Schneider S."/>
            <person name="Klenk H.-P."/>
            <person name="Eisen J.A."/>
        </authorList>
    </citation>
    <scope>NUCLEOTIDE SEQUENCE [LARGE SCALE GENOMIC DNA]</scope>
    <source>
        <strain evidence="2">DSM 15567 / CIP 107919 / 50-1 BON</strain>
    </source>
</reference>
<dbReference type="Proteomes" id="UP000008457">
    <property type="component" value="Chromosome"/>
</dbReference>
<reference evidence="1 2" key="2">
    <citation type="journal article" date="2011" name="Stand. Genomic Sci.">
        <title>Complete genome sequence of Mahella australiensis type strain (50-1 BON).</title>
        <authorList>
            <person name="Sikorski J."/>
            <person name="Teshima H."/>
            <person name="Nolan M."/>
            <person name="Lucas S."/>
            <person name="Hammon N."/>
            <person name="Deshpande S."/>
            <person name="Cheng J.F."/>
            <person name="Pitluck S."/>
            <person name="Liolios K."/>
            <person name="Pagani I."/>
            <person name="Ivanova N."/>
            <person name="Huntemann M."/>
            <person name="Mavromatis K."/>
            <person name="Ovchinikova G."/>
            <person name="Pati A."/>
            <person name="Tapia R."/>
            <person name="Han C."/>
            <person name="Goodwin L."/>
            <person name="Chen A."/>
            <person name="Palaniappan K."/>
            <person name="Land M."/>
            <person name="Hauser L."/>
            <person name="Ngatchou-Djao O.D."/>
            <person name="Rohde M."/>
            <person name="Pukall R."/>
            <person name="Spring S."/>
            <person name="Abt B."/>
            <person name="Goker M."/>
            <person name="Detter J.C."/>
            <person name="Woyke T."/>
            <person name="Bristow J."/>
            <person name="Markowitz V."/>
            <person name="Hugenholtz P."/>
            <person name="Eisen J.A."/>
            <person name="Kyrpides N.C."/>
            <person name="Klenk H.P."/>
            <person name="Lapidus A."/>
        </authorList>
    </citation>
    <scope>NUCLEOTIDE SEQUENCE [LARGE SCALE GENOMIC DNA]</scope>
    <source>
        <strain evidence="2">DSM 15567 / CIP 107919 / 50-1 BON</strain>
    </source>
</reference>
<dbReference type="STRING" id="697281.Mahau_0445"/>
<accession>F3ZYR4</accession>
<organism evidence="1 2">
    <name type="scientific">Mahella australiensis (strain DSM 15567 / CIP 107919 / 50-1 BON)</name>
    <dbReference type="NCBI Taxonomy" id="697281"/>
    <lineage>
        <taxon>Bacteria</taxon>
        <taxon>Bacillati</taxon>
        <taxon>Bacillota</taxon>
        <taxon>Clostridia</taxon>
        <taxon>Thermoanaerobacterales</taxon>
        <taxon>Thermoanaerobacterales Family IV. Incertae Sedis</taxon>
        <taxon>Mahella</taxon>
    </lineage>
</organism>
<name>F3ZYR4_MAHA5</name>
<keyword evidence="2" id="KW-1185">Reference proteome</keyword>
<dbReference type="AlphaFoldDB" id="F3ZYR4"/>
<protein>
    <submittedName>
        <fullName evidence="1">Uncharacterized protein</fullName>
    </submittedName>
</protein>
<dbReference type="HOGENOM" id="CLU_1784533_0_0_9"/>
<proteinExistence type="predicted"/>
<evidence type="ECO:0000313" key="1">
    <source>
        <dbReference type="EMBL" id="AEE95659.1"/>
    </source>
</evidence>
<dbReference type="EMBL" id="CP002360">
    <property type="protein sequence ID" value="AEE95659.1"/>
    <property type="molecule type" value="Genomic_DNA"/>
</dbReference>
<gene>
    <name evidence="1" type="ordered locus">Mahau_0445</name>
</gene>
<sequence length="145" mass="16903">MTNSSANDMCCNILEQILFEDKNYCLSEYMNKSGSLLIESWKYVKGELFIPNSRFPQYRLYTADDAYTYSQLLLLLPLIIKNNTIPIVYNANNCIFTRVFYKLLPSLDNIVMYKLLSPMVAFVEYNAKTLMLQEYRTANVIMKAL</sequence>
<evidence type="ECO:0000313" key="2">
    <source>
        <dbReference type="Proteomes" id="UP000008457"/>
    </source>
</evidence>
<dbReference type="KEGG" id="mas:Mahau_0445"/>